<name>A0A9E8NAZ6_9BACT</name>
<dbReference type="RefSeq" id="WP_244823323.1">
    <property type="nucleotide sequence ID" value="NZ_CP112998.1"/>
</dbReference>
<dbReference type="AlphaFoldDB" id="A0A9E8NAZ6"/>
<feature type="transmembrane region" description="Helical" evidence="6">
    <location>
        <begin position="734"/>
        <end position="756"/>
    </location>
</feature>
<evidence type="ECO:0000313" key="10">
    <source>
        <dbReference type="Proteomes" id="UP001164653"/>
    </source>
</evidence>
<dbReference type="GO" id="GO:0005886">
    <property type="term" value="C:plasma membrane"/>
    <property type="evidence" value="ECO:0007669"/>
    <property type="project" value="UniProtKB-SubCell"/>
</dbReference>
<gene>
    <name evidence="9" type="ORF">ON006_01400</name>
</gene>
<feature type="transmembrane region" description="Helical" evidence="6">
    <location>
        <begin position="768"/>
        <end position="788"/>
    </location>
</feature>
<keyword evidence="2" id="KW-1003">Cell membrane</keyword>
<feature type="transmembrane region" description="Helical" evidence="6">
    <location>
        <begin position="428"/>
        <end position="452"/>
    </location>
</feature>
<evidence type="ECO:0000256" key="5">
    <source>
        <dbReference type="ARBA" id="ARBA00023136"/>
    </source>
</evidence>
<feature type="domain" description="MacB-like periplasmic core" evidence="8">
    <location>
        <begin position="21"/>
        <end position="245"/>
    </location>
</feature>
<feature type="transmembrane region" description="Helical" evidence="6">
    <location>
        <begin position="682"/>
        <end position="707"/>
    </location>
</feature>
<dbReference type="Pfam" id="PF02687">
    <property type="entry name" value="FtsX"/>
    <property type="match status" value="2"/>
</dbReference>
<evidence type="ECO:0000256" key="4">
    <source>
        <dbReference type="ARBA" id="ARBA00022989"/>
    </source>
</evidence>
<dbReference type="GO" id="GO:0022857">
    <property type="term" value="F:transmembrane transporter activity"/>
    <property type="evidence" value="ECO:0007669"/>
    <property type="project" value="TreeGrafter"/>
</dbReference>
<evidence type="ECO:0000256" key="1">
    <source>
        <dbReference type="ARBA" id="ARBA00004651"/>
    </source>
</evidence>
<feature type="domain" description="ABC3 transporter permease C-terminal" evidence="7">
    <location>
        <begin position="686"/>
        <end position="798"/>
    </location>
</feature>
<protein>
    <submittedName>
        <fullName evidence="9">ABC transporter permease</fullName>
    </submittedName>
</protein>
<evidence type="ECO:0000256" key="3">
    <source>
        <dbReference type="ARBA" id="ARBA00022692"/>
    </source>
</evidence>
<accession>A0A9E8NAZ6</accession>
<dbReference type="InterPro" id="IPR050250">
    <property type="entry name" value="Macrolide_Exporter_MacB"/>
</dbReference>
<keyword evidence="3 6" id="KW-0812">Transmembrane</keyword>
<dbReference type="InterPro" id="IPR003838">
    <property type="entry name" value="ABC3_permease_C"/>
</dbReference>
<evidence type="ECO:0000259" key="8">
    <source>
        <dbReference type="Pfam" id="PF12704"/>
    </source>
</evidence>
<dbReference type="PANTHER" id="PTHR30572:SF18">
    <property type="entry name" value="ABC-TYPE MACROLIDE FAMILY EXPORT SYSTEM PERMEASE COMPONENT 2"/>
    <property type="match status" value="1"/>
</dbReference>
<evidence type="ECO:0000256" key="2">
    <source>
        <dbReference type="ARBA" id="ARBA00022475"/>
    </source>
</evidence>
<comment type="subcellular location">
    <subcellularLocation>
        <location evidence="1">Cell membrane</location>
        <topology evidence="1">Multi-pass membrane protein</topology>
    </subcellularLocation>
</comment>
<dbReference type="Pfam" id="PF12704">
    <property type="entry name" value="MacB_PCD"/>
    <property type="match status" value="1"/>
</dbReference>
<sequence>MIRNYFKIAFRNLSRNKTYAGINIFGLAMGLATCLLIILYISDELSFDKHHKDPDRIFRVATSSKLEDWSAAAGPVAAGLQNDFPEVEAAARILKFPGVKKMLLKYRQGATEKQFYEPNGYYADSTLFDIFTYDFKYGNAKTALSSPNTLVLSETVAEKIFGNTDPIGKTIKIGLFFGDFDYTVTGVFKDNHKSHVDAHMLLSMQNNDLGGWVSQQKNWATNNLFHTYVKLKQGTSAQAFEAKLPAFMDRNAAVDLKALGITKKLFLQAVPDIYLTSAIGNELSLNGSMTYLYIFGSIAAFLLLIACINFMNLSTARSEKRVREVGVRKVLGAFKKSLVYQFLSESLMLSVFGLLLALVFIQLFLPVFNDLTGKQLSILQNTDFILWIVGVTLVTGLFAGLYPAFFLSSFKPVNVLKGRLVNSISVVAVRKGLVVFQFTISIILILGAVVIWQQLSFIQNQNLGFNKEQKIVIPLKSNQTADHFRVLRDEVLANPHVVSASSGSAHPGGETVDDLLFYTENKSMNEAVDIHFAAVGENYIETLGFTMVAGRPFSRSFSGDSSSIILNERAVKELGYNAKTAIGKNIYFELNNVRGRMQIVGVVKDFNFESLHERIKPYGLTTTISDKYRYLIANVKTTDYGVLIASIEKSWNKLNPGTPFSYSFMNQDFQQRYDKELRTSRIVIYFTFIAIIIASLGLFGLATFSAAQRTKEIGIRKVLGASVMSIAGMLSREFVVLVLIAIVIASPVAWYGMQLWLQDFAYKIEIKWWVFALSGLVALVVALLTVSYQSIKAALMNPVESLRSE</sequence>
<dbReference type="PANTHER" id="PTHR30572">
    <property type="entry name" value="MEMBRANE COMPONENT OF TRANSPORTER-RELATED"/>
    <property type="match status" value="1"/>
</dbReference>
<feature type="domain" description="ABC3 transporter permease C-terminal" evidence="7">
    <location>
        <begin position="297"/>
        <end position="410"/>
    </location>
</feature>
<feature type="transmembrane region" description="Helical" evidence="6">
    <location>
        <begin position="338"/>
        <end position="364"/>
    </location>
</feature>
<evidence type="ECO:0000313" key="9">
    <source>
        <dbReference type="EMBL" id="WAC12623.1"/>
    </source>
</evidence>
<evidence type="ECO:0000256" key="6">
    <source>
        <dbReference type="SAM" id="Phobius"/>
    </source>
</evidence>
<feature type="transmembrane region" description="Helical" evidence="6">
    <location>
        <begin position="384"/>
        <end position="407"/>
    </location>
</feature>
<proteinExistence type="predicted"/>
<keyword evidence="4 6" id="KW-1133">Transmembrane helix</keyword>
<dbReference type="InterPro" id="IPR025857">
    <property type="entry name" value="MacB_PCD"/>
</dbReference>
<keyword evidence="10" id="KW-1185">Reference proteome</keyword>
<feature type="transmembrane region" description="Helical" evidence="6">
    <location>
        <begin position="20"/>
        <end position="41"/>
    </location>
</feature>
<dbReference type="Proteomes" id="UP001164653">
    <property type="component" value="Chromosome"/>
</dbReference>
<organism evidence="9 10">
    <name type="scientific">Dyadobacter pollutisoli</name>
    <dbReference type="NCBI Taxonomy" id="2910158"/>
    <lineage>
        <taxon>Bacteria</taxon>
        <taxon>Pseudomonadati</taxon>
        <taxon>Bacteroidota</taxon>
        <taxon>Cytophagia</taxon>
        <taxon>Cytophagales</taxon>
        <taxon>Spirosomataceae</taxon>
        <taxon>Dyadobacter</taxon>
    </lineage>
</organism>
<dbReference type="KEGG" id="dpf:ON006_01400"/>
<dbReference type="EMBL" id="CP112998">
    <property type="protein sequence ID" value="WAC12623.1"/>
    <property type="molecule type" value="Genomic_DNA"/>
</dbReference>
<reference evidence="9" key="1">
    <citation type="submission" date="2022-11" db="EMBL/GenBank/DDBJ databases">
        <title>Dyadobacter pollutisoli sp. nov., isolated from plastic dumped soil.</title>
        <authorList>
            <person name="Kim J.M."/>
            <person name="Kim K.R."/>
            <person name="Lee J.K."/>
            <person name="Hao L."/>
            <person name="Jeon C.O."/>
        </authorList>
    </citation>
    <scope>NUCLEOTIDE SEQUENCE</scope>
    <source>
        <strain evidence="9">U1</strain>
    </source>
</reference>
<evidence type="ECO:0000259" key="7">
    <source>
        <dbReference type="Pfam" id="PF02687"/>
    </source>
</evidence>
<keyword evidence="5 6" id="KW-0472">Membrane</keyword>
<feature type="transmembrane region" description="Helical" evidence="6">
    <location>
        <begin position="291"/>
        <end position="313"/>
    </location>
</feature>